<dbReference type="Proteomes" id="UP000092154">
    <property type="component" value="Unassembled WGS sequence"/>
</dbReference>
<accession>A0A1B7MFG2</accession>
<proteinExistence type="predicted"/>
<evidence type="ECO:0000313" key="1">
    <source>
        <dbReference type="EMBL" id="OAX31334.1"/>
    </source>
</evidence>
<reference evidence="1 2" key="1">
    <citation type="submission" date="2016-06" db="EMBL/GenBank/DDBJ databases">
        <title>Comparative genomics of the ectomycorrhizal sister species Rhizopogon vinicolor and Rhizopogon vesiculosus (Basidiomycota: Boletales) reveals a divergence of the mating type B locus.</title>
        <authorList>
            <consortium name="DOE Joint Genome Institute"/>
            <person name="Mujic A.B."/>
            <person name="Kuo A."/>
            <person name="Tritt A."/>
            <person name="Lipzen A."/>
            <person name="Chen C."/>
            <person name="Johnson J."/>
            <person name="Sharma A."/>
            <person name="Barry K."/>
            <person name="Grigoriev I.V."/>
            <person name="Spatafora J.W."/>
        </authorList>
    </citation>
    <scope>NUCLEOTIDE SEQUENCE [LARGE SCALE GENOMIC DNA]</scope>
    <source>
        <strain evidence="1 2">AM-OR11-026</strain>
    </source>
</reference>
<protein>
    <submittedName>
        <fullName evidence="1">Uncharacterized protein</fullName>
    </submittedName>
</protein>
<organism evidence="1 2">
    <name type="scientific">Rhizopogon vinicolor AM-OR11-026</name>
    <dbReference type="NCBI Taxonomy" id="1314800"/>
    <lineage>
        <taxon>Eukaryota</taxon>
        <taxon>Fungi</taxon>
        <taxon>Dikarya</taxon>
        <taxon>Basidiomycota</taxon>
        <taxon>Agaricomycotina</taxon>
        <taxon>Agaricomycetes</taxon>
        <taxon>Agaricomycetidae</taxon>
        <taxon>Boletales</taxon>
        <taxon>Suillineae</taxon>
        <taxon>Rhizopogonaceae</taxon>
        <taxon>Rhizopogon</taxon>
    </lineage>
</organism>
<dbReference type="AlphaFoldDB" id="A0A1B7MFG2"/>
<dbReference type="InParanoid" id="A0A1B7MFG2"/>
<evidence type="ECO:0000313" key="2">
    <source>
        <dbReference type="Proteomes" id="UP000092154"/>
    </source>
</evidence>
<name>A0A1B7MFG2_9AGAM</name>
<sequence length="62" mass="6889">MAMTITEQLLYLLQAATYTHSPSYSKVHIPHHSQCPTMAPTSLPSSYYPGAPKTKFNLLLPL</sequence>
<gene>
    <name evidence="1" type="ORF">K503DRAFT_806147</name>
</gene>
<keyword evidence="2" id="KW-1185">Reference proteome</keyword>
<dbReference type="OrthoDB" id="10496903at2759"/>
<dbReference type="EMBL" id="KV449450">
    <property type="protein sequence ID" value="OAX31334.1"/>
    <property type="molecule type" value="Genomic_DNA"/>
</dbReference>